<feature type="transmembrane region" description="Helical" evidence="1">
    <location>
        <begin position="135"/>
        <end position="159"/>
    </location>
</feature>
<dbReference type="Proteomes" id="UP000887578">
    <property type="component" value="Unplaced"/>
</dbReference>
<dbReference type="SUPFAM" id="SSF53850">
    <property type="entry name" value="Periplasmic binding protein-like II"/>
    <property type="match status" value="1"/>
</dbReference>
<reference evidence="3" key="1">
    <citation type="submission" date="2022-11" db="UniProtKB">
        <authorList>
            <consortium name="WormBaseParasite"/>
        </authorList>
    </citation>
    <scope>IDENTIFICATION</scope>
</reference>
<keyword evidence="1" id="KW-0812">Transmembrane</keyword>
<name>A0A914QAY8_9BILA</name>
<evidence type="ECO:0000313" key="2">
    <source>
        <dbReference type="Proteomes" id="UP000887578"/>
    </source>
</evidence>
<dbReference type="PANTHER" id="PTHR22714">
    <property type="entry name" value="PROTEIN CBG02446-RELATED"/>
    <property type="match status" value="1"/>
</dbReference>
<evidence type="ECO:0000313" key="3">
    <source>
        <dbReference type="WBParaSite" id="PDA_v2.g28357.t1"/>
    </source>
</evidence>
<organism evidence="2 3">
    <name type="scientific">Panagrolaimus davidi</name>
    <dbReference type="NCBI Taxonomy" id="227884"/>
    <lineage>
        <taxon>Eukaryota</taxon>
        <taxon>Metazoa</taxon>
        <taxon>Ecdysozoa</taxon>
        <taxon>Nematoda</taxon>
        <taxon>Chromadorea</taxon>
        <taxon>Rhabditida</taxon>
        <taxon>Tylenchina</taxon>
        <taxon>Panagrolaimomorpha</taxon>
        <taxon>Panagrolaimoidea</taxon>
        <taxon>Panagrolaimidae</taxon>
        <taxon>Panagrolaimus</taxon>
    </lineage>
</organism>
<dbReference type="InterPro" id="IPR040128">
    <property type="entry name" value="T25E4.2-like"/>
</dbReference>
<keyword evidence="1" id="KW-1133">Transmembrane helix</keyword>
<proteinExistence type="predicted"/>
<sequence>MTWNTTDALKFQDAVKNNPVVVKNTTEEAIDLMKNGNYIFISQEDEYAIFELTKYCNIIKITEGMPEKTGSYLFHPNNPLIHEINRAITLNGAFIRRTYHKYFTSGFVFDKPIRCPAIKEYLSEALRPIDITSTFGIFMIFIVCIVISMLSFAAEVFYFRQQTKKQNDILASHPIILNEMHLKTS</sequence>
<dbReference type="Gene3D" id="3.40.190.10">
    <property type="entry name" value="Periplasmic binding protein-like II"/>
    <property type="match status" value="2"/>
</dbReference>
<dbReference type="PANTHER" id="PTHR22714:SF7">
    <property type="entry name" value="SOLUTE-BINDING PROTEIN FAMILY 3_N-TERMINAL DOMAIN-CONTAINING PROTEIN"/>
    <property type="match status" value="1"/>
</dbReference>
<protein>
    <submittedName>
        <fullName evidence="3">Uncharacterized protein</fullName>
    </submittedName>
</protein>
<evidence type="ECO:0000256" key="1">
    <source>
        <dbReference type="SAM" id="Phobius"/>
    </source>
</evidence>
<accession>A0A914QAY8</accession>
<dbReference type="AlphaFoldDB" id="A0A914QAY8"/>
<keyword evidence="1" id="KW-0472">Membrane</keyword>
<keyword evidence="2" id="KW-1185">Reference proteome</keyword>
<dbReference type="WBParaSite" id="PDA_v2.g28357.t1">
    <property type="protein sequence ID" value="PDA_v2.g28357.t1"/>
    <property type="gene ID" value="PDA_v2.g28357"/>
</dbReference>